<organism evidence="2 3">
    <name type="scientific">Ornithinibacillus salinisoli</name>
    <dbReference type="NCBI Taxonomy" id="1848459"/>
    <lineage>
        <taxon>Bacteria</taxon>
        <taxon>Bacillati</taxon>
        <taxon>Bacillota</taxon>
        <taxon>Bacilli</taxon>
        <taxon>Bacillales</taxon>
        <taxon>Bacillaceae</taxon>
        <taxon>Ornithinibacillus</taxon>
    </lineage>
</organism>
<reference evidence="3" key="1">
    <citation type="journal article" date="2019" name="Int. J. Syst. Evol. Microbiol.">
        <title>The Global Catalogue of Microorganisms (GCM) 10K type strain sequencing project: providing services to taxonomists for standard genome sequencing and annotation.</title>
        <authorList>
            <consortium name="The Broad Institute Genomics Platform"/>
            <consortium name="The Broad Institute Genome Sequencing Center for Infectious Disease"/>
            <person name="Wu L."/>
            <person name="Ma J."/>
        </authorList>
    </citation>
    <scope>NUCLEOTIDE SEQUENCE [LARGE SCALE GENOMIC DNA]</scope>
    <source>
        <strain evidence="3">R28</strain>
    </source>
</reference>
<dbReference type="RefSeq" id="WP_377555272.1">
    <property type="nucleotide sequence ID" value="NZ_JBHUHQ010000009.1"/>
</dbReference>
<dbReference type="PROSITE" id="PS51819">
    <property type="entry name" value="VOC"/>
    <property type="match status" value="1"/>
</dbReference>
<dbReference type="InterPro" id="IPR004360">
    <property type="entry name" value="Glyas_Fos-R_dOase_dom"/>
</dbReference>
<dbReference type="InterPro" id="IPR029068">
    <property type="entry name" value="Glyas_Bleomycin-R_OHBP_Dase"/>
</dbReference>
<dbReference type="CDD" id="cd06587">
    <property type="entry name" value="VOC"/>
    <property type="match status" value="1"/>
</dbReference>
<dbReference type="Pfam" id="PF00903">
    <property type="entry name" value="Glyoxalase"/>
    <property type="match status" value="1"/>
</dbReference>
<dbReference type="Proteomes" id="UP001597383">
    <property type="component" value="Unassembled WGS sequence"/>
</dbReference>
<dbReference type="EMBL" id="JBHUHQ010000009">
    <property type="protein sequence ID" value="MFD2043546.1"/>
    <property type="molecule type" value="Genomic_DNA"/>
</dbReference>
<dbReference type="Gene3D" id="3.10.180.10">
    <property type="entry name" value="2,3-Dihydroxybiphenyl 1,2-Dioxygenase, domain 1"/>
    <property type="match status" value="1"/>
</dbReference>
<evidence type="ECO:0000313" key="3">
    <source>
        <dbReference type="Proteomes" id="UP001597383"/>
    </source>
</evidence>
<comment type="caution">
    <text evidence="2">The sequence shown here is derived from an EMBL/GenBank/DDBJ whole genome shotgun (WGS) entry which is preliminary data.</text>
</comment>
<dbReference type="InterPro" id="IPR037523">
    <property type="entry name" value="VOC_core"/>
</dbReference>
<keyword evidence="3" id="KW-1185">Reference proteome</keyword>
<accession>A0ABW4VXQ5</accession>
<sequence length="137" mass="16180">MEKVQSNVRTPLLKKVHCNYIPVKSLEESAEWYEKVLGLKRFKDDGSIMVLGEGEWLFLLETKNEFTPNFFTDQWDGENYEMFSMTFEVDDIQLVYQNLQAHNVELEPIFDDGPCGLKFTFKDISGNKFHVWEDIER</sequence>
<evidence type="ECO:0000259" key="1">
    <source>
        <dbReference type="PROSITE" id="PS51819"/>
    </source>
</evidence>
<gene>
    <name evidence="2" type="ORF">ACFSJF_04560</name>
</gene>
<name>A0ABW4VXQ5_9BACI</name>
<feature type="domain" description="VOC" evidence="1">
    <location>
        <begin position="14"/>
        <end position="134"/>
    </location>
</feature>
<evidence type="ECO:0000313" key="2">
    <source>
        <dbReference type="EMBL" id="MFD2043546.1"/>
    </source>
</evidence>
<dbReference type="SUPFAM" id="SSF54593">
    <property type="entry name" value="Glyoxalase/Bleomycin resistance protein/Dihydroxybiphenyl dioxygenase"/>
    <property type="match status" value="1"/>
</dbReference>
<proteinExistence type="predicted"/>
<protein>
    <submittedName>
        <fullName evidence="2">VOC family protein</fullName>
    </submittedName>
</protein>